<dbReference type="EMBL" id="BART01041070">
    <property type="protein sequence ID" value="GAH22918.1"/>
    <property type="molecule type" value="Genomic_DNA"/>
</dbReference>
<accession>X1FQ77</accession>
<gene>
    <name evidence="1" type="ORF">S01H4_66364</name>
</gene>
<feature type="non-terminal residue" evidence="1">
    <location>
        <position position="1"/>
    </location>
</feature>
<dbReference type="Gene3D" id="1.10.1400.10">
    <property type="match status" value="1"/>
</dbReference>
<feature type="non-terminal residue" evidence="1">
    <location>
        <position position="77"/>
    </location>
</feature>
<evidence type="ECO:0000313" key="1">
    <source>
        <dbReference type="EMBL" id="GAH22918.1"/>
    </source>
</evidence>
<protein>
    <submittedName>
        <fullName evidence="1">Uncharacterized protein</fullName>
    </submittedName>
</protein>
<name>X1FQ77_9ZZZZ</name>
<dbReference type="AlphaFoldDB" id="X1FQ77"/>
<proteinExistence type="predicted"/>
<comment type="caution">
    <text evidence="1">The sequence shown here is derived from an EMBL/GenBank/DDBJ whole genome shotgun (WGS) entry which is preliminary data.</text>
</comment>
<sequence length="77" mass="8554">SPDGTYDDPGLTIFDAWFSKIIDEVFDNDLPPGVGGSPSTLLHVFDGEDSKLPLNFDYLNNEDRDDVIVRVLKEALI</sequence>
<organism evidence="1">
    <name type="scientific">marine sediment metagenome</name>
    <dbReference type="NCBI Taxonomy" id="412755"/>
    <lineage>
        <taxon>unclassified sequences</taxon>
        <taxon>metagenomes</taxon>
        <taxon>ecological metagenomes</taxon>
    </lineage>
</organism>
<reference evidence="1" key="1">
    <citation type="journal article" date="2014" name="Front. Microbiol.">
        <title>High frequency of phylogenetically diverse reductive dehalogenase-homologous genes in deep subseafloor sedimentary metagenomes.</title>
        <authorList>
            <person name="Kawai M."/>
            <person name="Futagami T."/>
            <person name="Toyoda A."/>
            <person name="Takaki Y."/>
            <person name="Nishi S."/>
            <person name="Hori S."/>
            <person name="Arai W."/>
            <person name="Tsubouchi T."/>
            <person name="Morono Y."/>
            <person name="Uchiyama I."/>
            <person name="Ito T."/>
            <person name="Fujiyama A."/>
            <person name="Inagaki F."/>
            <person name="Takami H."/>
        </authorList>
    </citation>
    <scope>NUCLEOTIDE SEQUENCE</scope>
    <source>
        <strain evidence="1">Expedition CK06-06</strain>
    </source>
</reference>
<dbReference type="InterPro" id="IPR043147">
    <property type="entry name" value="Penicillin_amidase_A-knob"/>
</dbReference>